<evidence type="ECO:0000313" key="7">
    <source>
        <dbReference type="Proteomes" id="UP001170481"/>
    </source>
</evidence>
<sequence length="343" mass="38070">MDRLEALYSALEHEADTQRQQRDTERQARAALESENARLRDALAQLEQQATSAATADADAHQHALAEAERALAAERHEREQLAEQLAAARQTLQEQQAQLSAVNEALLARDAQLRELVEQAEQASAPQPSTNAEAGLAAQQEAQAERLASERLNVSQPAADAQTTTAADSSEAQASQAQMSQAQTPQAQVPQEQEAQQQNEEAEQGEAPQAQQASQPESAPSPHALLKQWYKRYPDTFFKGHTRPLKIGIHIELLENEPWDDKLVRRALAGYVHLPRYLKAVRAGTQRVDLSGQSVGAVTEDEARHARQQLDELTRQQKAREEQATDQRISHKLSELMTKHRP</sequence>
<dbReference type="EMBL" id="JAUORK010000027">
    <property type="protein sequence ID" value="MDO6673576.1"/>
    <property type="molecule type" value="Genomic_DNA"/>
</dbReference>
<name>A0AAP4U240_9GAMM</name>
<evidence type="ECO:0000313" key="6">
    <source>
        <dbReference type="EMBL" id="MDO6673576.1"/>
    </source>
</evidence>
<dbReference type="SUPFAM" id="SSF48657">
    <property type="entry name" value="FinO-like"/>
    <property type="match status" value="1"/>
</dbReference>
<evidence type="ECO:0000256" key="4">
    <source>
        <dbReference type="SAM" id="MobiDB-lite"/>
    </source>
</evidence>
<dbReference type="RefSeq" id="WP_303595275.1">
    <property type="nucleotide sequence ID" value="NZ_JAUORK010000027.1"/>
</dbReference>
<dbReference type="GO" id="GO:0033592">
    <property type="term" value="F:RNA strand annealing activity"/>
    <property type="evidence" value="ECO:0007669"/>
    <property type="project" value="InterPro"/>
</dbReference>
<feature type="region of interest" description="Disordered" evidence="4">
    <location>
        <begin position="315"/>
        <end position="343"/>
    </location>
</feature>
<feature type="region of interest" description="Disordered" evidence="4">
    <location>
        <begin position="11"/>
        <end position="30"/>
    </location>
</feature>
<dbReference type="SMART" id="SM00945">
    <property type="entry name" value="ProQ"/>
    <property type="match status" value="1"/>
</dbReference>
<keyword evidence="2" id="KW-0694">RNA-binding</keyword>
<dbReference type="InterPro" id="IPR036442">
    <property type="entry name" value="ProQ/FinO_sf"/>
</dbReference>
<dbReference type="GO" id="GO:0034057">
    <property type="term" value="F:RNA strand-exchange activity"/>
    <property type="evidence" value="ECO:0007669"/>
    <property type="project" value="InterPro"/>
</dbReference>
<reference evidence="6" key="1">
    <citation type="submission" date="2023-07" db="EMBL/GenBank/DDBJ databases">
        <title>Genome content predicts the carbon catabolic preferences of heterotrophic bacteria.</title>
        <authorList>
            <person name="Gralka M."/>
        </authorList>
    </citation>
    <scope>NUCLEOTIDE SEQUENCE</scope>
    <source>
        <strain evidence="6">C2R13</strain>
    </source>
</reference>
<dbReference type="GO" id="GO:0010608">
    <property type="term" value="P:post-transcriptional regulation of gene expression"/>
    <property type="evidence" value="ECO:0007669"/>
    <property type="project" value="InterPro"/>
</dbReference>
<accession>A0AAP4U240</accession>
<dbReference type="InterPro" id="IPR016103">
    <property type="entry name" value="ProQ/FinO"/>
</dbReference>
<evidence type="ECO:0000256" key="1">
    <source>
        <dbReference type="ARBA" id="ARBA00022490"/>
    </source>
</evidence>
<dbReference type="PANTHER" id="PTHR38106">
    <property type="entry name" value="RNA CHAPERONE PROQ"/>
    <property type="match status" value="1"/>
</dbReference>
<dbReference type="PANTHER" id="PTHR38106:SF1">
    <property type="entry name" value="RNA CHAPERONE PROQ"/>
    <property type="match status" value="1"/>
</dbReference>
<organism evidence="6 7">
    <name type="scientific">Cobetia amphilecti</name>
    <dbReference type="NCBI Taxonomy" id="1055104"/>
    <lineage>
        <taxon>Bacteria</taxon>
        <taxon>Pseudomonadati</taxon>
        <taxon>Pseudomonadota</taxon>
        <taxon>Gammaproteobacteria</taxon>
        <taxon>Oceanospirillales</taxon>
        <taxon>Halomonadaceae</taxon>
        <taxon>Cobetia</taxon>
    </lineage>
</organism>
<gene>
    <name evidence="6" type="ORF">Q4535_15830</name>
</gene>
<comment type="caution">
    <text evidence="6">The sequence shown here is derived from an EMBL/GenBank/DDBJ whole genome shotgun (WGS) entry which is preliminary data.</text>
</comment>
<dbReference type="GO" id="GO:0005829">
    <property type="term" value="C:cytosol"/>
    <property type="evidence" value="ECO:0007669"/>
    <property type="project" value="TreeGrafter"/>
</dbReference>
<dbReference type="InterPro" id="IPR023529">
    <property type="entry name" value="ProQ"/>
</dbReference>
<keyword evidence="1" id="KW-0963">Cytoplasm</keyword>
<evidence type="ECO:0000259" key="5">
    <source>
        <dbReference type="SMART" id="SM00945"/>
    </source>
</evidence>
<protein>
    <submittedName>
        <fullName evidence="6">ProQ/FINO family protein</fullName>
    </submittedName>
</protein>
<dbReference type="Pfam" id="PF04352">
    <property type="entry name" value="ProQ"/>
    <property type="match status" value="1"/>
</dbReference>
<feature type="region of interest" description="Disordered" evidence="4">
    <location>
        <begin position="119"/>
        <end position="222"/>
    </location>
</feature>
<feature type="domain" description="ProQ/FinO" evidence="5">
    <location>
        <begin position="218"/>
        <end position="327"/>
    </location>
</feature>
<feature type="compositionally biased region" description="Low complexity" evidence="4">
    <location>
        <begin position="83"/>
        <end position="98"/>
    </location>
</feature>
<feature type="compositionally biased region" description="Basic and acidic residues" evidence="4">
    <location>
        <begin position="11"/>
        <end position="28"/>
    </location>
</feature>
<feature type="region of interest" description="Disordered" evidence="4">
    <location>
        <begin position="74"/>
        <end position="98"/>
    </location>
</feature>
<proteinExistence type="predicted"/>
<dbReference type="Gene3D" id="1.10.1710.10">
    <property type="entry name" value="ProQ/FinO domain"/>
    <property type="match status" value="1"/>
</dbReference>
<feature type="compositionally biased region" description="Low complexity" evidence="4">
    <location>
        <begin position="133"/>
        <end position="143"/>
    </location>
</feature>
<dbReference type="Proteomes" id="UP001170481">
    <property type="component" value="Unassembled WGS sequence"/>
</dbReference>
<feature type="compositionally biased region" description="Polar residues" evidence="4">
    <location>
        <begin position="122"/>
        <end position="132"/>
    </location>
</feature>
<feature type="compositionally biased region" description="Low complexity" evidence="4">
    <location>
        <begin position="151"/>
        <end position="222"/>
    </location>
</feature>
<evidence type="ECO:0000256" key="2">
    <source>
        <dbReference type="ARBA" id="ARBA00022884"/>
    </source>
</evidence>
<keyword evidence="3" id="KW-0143">Chaperone</keyword>
<evidence type="ECO:0000256" key="3">
    <source>
        <dbReference type="ARBA" id="ARBA00023186"/>
    </source>
</evidence>
<dbReference type="AlphaFoldDB" id="A0AAP4U240"/>